<dbReference type="InterPro" id="IPR011333">
    <property type="entry name" value="SKP1/BTB/POZ_sf"/>
</dbReference>
<dbReference type="GO" id="GO:0006351">
    <property type="term" value="P:DNA-templated transcription"/>
    <property type="evidence" value="ECO:0007669"/>
    <property type="project" value="InterPro"/>
</dbReference>
<dbReference type="Pfam" id="PF00106">
    <property type="entry name" value="adh_short"/>
    <property type="match status" value="1"/>
</dbReference>
<feature type="region of interest" description="Disordered" evidence="1">
    <location>
        <begin position="961"/>
        <end position="1004"/>
    </location>
</feature>
<feature type="compositionally biased region" description="Gly residues" evidence="1">
    <location>
        <begin position="358"/>
        <end position="373"/>
    </location>
</feature>
<dbReference type="EMBL" id="JAPFRF010000013">
    <property type="protein sequence ID" value="KAJ7312057.1"/>
    <property type="molecule type" value="Genomic_DNA"/>
</dbReference>
<evidence type="ECO:0000256" key="1">
    <source>
        <dbReference type="SAM" id="MobiDB-lite"/>
    </source>
</evidence>
<feature type="compositionally biased region" description="Low complexity" evidence="1">
    <location>
        <begin position="983"/>
        <end position="999"/>
    </location>
</feature>
<sequence>MENLCPQSVFVTGSDRGIGLGLIRRFLEKPEPPKWVFATSLDLESDTGKKLQSLALEHPNLVALQLDIRDPKSIQAAVKSVEEHLEGKGLNLLINNAGLLIKFTTLCNETAENMFSLFHTNTIGTMQVSQAFLPLLKKAAQESHQEGLSCSRAAIINISSDFASLEKMSGWMLNQVISYRCSKVGAASSRLPSILAPSLEFQPLGIFCMSIHPGWVKTAMGTFLVPLTVKESTTGILQVLSRVTEKDTGSFLDWEGKVVPWDIICGTSEPVEQQVTRPDGSLDGNGNPKRPSDIIVVEPILPVRFCATVQHAARRGGGDPSARAPRRGGAAAAAERGRLVLLGAAEQAGPVPGLAALEGGGGGGGRGGGGGGSEAAPPGSLPRGARWFLDRDGYAFRHVHSYLHTARLSFASCAELGLLDEQAALLQLGPLLQTLDNLKEGKHNLRIRPADIPIAERASMNYWRTRKCISKPPEFPLKSPAFTGLQEKAPLGLMDTPLLDTEEEVHYCFLPLELVEKYPSLLTDDNLLWLCDHAVLIECESTEFRFIANFLRSEKFLLPDNFSNMEALEAEAEALGIPEVIEALKSYQSNPGSVRRSAPEGRQGAPQAARPPLRLYPLVLGLLVKYPDSALGQLHLQSTLDGSKLYISGNGVLFQHVTNWLGTCRLPLTRSVSELPELCAYLDQMDIIYEPMKDALKIYLKERTLMGALGKGPDWRAEMGVFSLHHIVKVYVGNHWYATYLQTLLKVGRKASWIAYGQTLFIHGDGQMFRHVLNFLRLGKLFLPSDFKEWPLLCQEVMEYQIPSLVEALHQYDTSRLQIPPQGAQSETVPLANLEITISEKEHEAGGNSHEHARLILDLDPSASTCSGTREAHGMKEGDGEKEKNAPSSPTKGTKRRNSREAPPPSLGGWGTPCPCRQPESPPRKRGPKGNATKRSDSRDTPIQRLISLVRGWDMVHRGFHEVQPAPGSSSLRAEEEPRRKAAAAGLLPSPGGLGATSPEASQRGLALKAAPRAPGCLPNPGLPRPAPLPEEMRLVAEPSCSRKERGKSEGASVLCHLAVEVVFLSFPLSQEEIFYARKCHTFLTDIILDSIRQKDSKETTAQVGQLVQRLWSLQISAKAFVAGLMVVAPFKAQSHAYETLLRWVEFTLPFAWRYSCCMELLIKKGYFKSLSLFTLEKYLHKPQ</sequence>
<organism evidence="2 3">
    <name type="scientific">Phrynocephalus forsythii</name>
    <dbReference type="NCBI Taxonomy" id="171643"/>
    <lineage>
        <taxon>Eukaryota</taxon>
        <taxon>Metazoa</taxon>
        <taxon>Chordata</taxon>
        <taxon>Craniata</taxon>
        <taxon>Vertebrata</taxon>
        <taxon>Euteleostomi</taxon>
        <taxon>Lepidosauria</taxon>
        <taxon>Squamata</taxon>
        <taxon>Bifurcata</taxon>
        <taxon>Unidentata</taxon>
        <taxon>Episquamata</taxon>
        <taxon>Toxicofera</taxon>
        <taxon>Iguania</taxon>
        <taxon>Acrodonta</taxon>
        <taxon>Agamidae</taxon>
        <taxon>Agaminae</taxon>
        <taxon>Phrynocephalus</taxon>
    </lineage>
</organism>
<dbReference type="OrthoDB" id="10003873at2759"/>
<name>A0A9Q1AUY0_9SAUR</name>
<dbReference type="InterPro" id="IPR002347">
    <property type="entry name" value="SDR_fam"/>
</dbReference>
<dbReference type="PANTHER" id="PTHR43544:SF33">
    <property type="entry name" value="C-FACTOR"/>
    <property type="match status" value="1"/>
</dbReference>
<dbReference type="AlphaFoldDB" id="A0A9Q1AUY0"/>
<dbReference type="InterPro" id="IPR037249">
    <property type="entry name" value="TAFH/NHR1_dom_sf"/>
</dbReference>
<dbReference type="Gene3D" id="3.40.50.720">
    <property type="entry name" value="NAD(P)-binding Rossmann-like Domain"/>
    <property type="match status" value="1"/>
</dbReference>
<feature type="compositionally biased region" description="Basic and acidic residues" evidence="1">
    <location>
        <begin position="870"/>
        <end position="885"/>
    </location>
</feature>
<evidence type="ECO:0000313" key="3">
    <source>
        <dbReference type="Proteomes" id="UP001142489"/>
    </source>
</evidence>
<dbReference type="Proteomes" id="UP001142489">
    <property type="component" value="Unassembled WGS sequence"/>
</dbReference>
<dbReference type="GO" id="GO:0016491">
    <property type="term" value="F:oxidoreductase activity"/>
    <property type="evidence" value="ECO:0007669"/>
    <property type="project" value="TreeGrafter"/>
</dbReference>
<dbReference type="PANTHER" id="PTHR43544">
    <property type="entry name" value="SHORT-CHAIN DEHYDROGENASE/REDUCTASE"/>
    <property type="match status" value="1"/>
</dbReference>
<keyword evidence="3" id="KW-1185">Reference proteome</keyword>
<proteinExistence type="predicted"/>
<dbReference type="Gene3D" id="3.30.710.10">
    <property type="entry name" value="Potassium Channel Kv1.1, Chain A"/>
    <property type="match status" value="2"/>
</dbReference>
<dbReference type="InterPro" id="IPR036291">
    <property type="entry name" value="NAD(P)-bd_dom_sf"/>
</dbReference>
<dbReference type="SUPFAM" id="SSF51735">
    <property type="entry name" value="NAD(P)-binding Rossmann-fold domains"/>
    <property type="match status" value="1"/>
</dbReference>
<dbReference type="GO" id="GO:0005737">
    <property type="term" value="C:cytoplasm"/>
    <property type="evidence" value="ECO:0007669"/>
    <property type="project" value="TreeGrafter"/>
</dbReference>
<dbReference type="PRINTS" id="PR00081">
    <property type="entry name" value="GDHRDH"/>
</dbReference>
<feature type="region of interest" description="Disordered" evidence="1">
    <location>
        <begin position="861"/>
        <end position="943"/>
    </location>
</feature>
<protein>
    <recommendedName>
        <fullName evidence="4">BTB/POZ domain-containing protein KCTD19</fullName>
    </recommendedName>
</protein>
<dbReference type="CDD" id="cd05325">
    <property type="entry name" value="carb_red_sniffer_like_SDR_c"/>
    <property type="match status" value="1"/>
</dbReference>
<feature type="region of interest" description="Disordered" evidence="1">
    <location>
        <begin position="270"/>
        <end position="291"/>
    </location>
</feature>
<dbReference type="Gene3D" id="1.20.120.1110">
    <property type="entry name" value="TAFH/NHR1 domain"/>
    <property type="match status" value="1"/>
</dbReference>
<dbReference type="SUPFAM" id="SSF54695">
    <property type="entry name" value="POZ domain"/>
    <property type="match status" value="3"/>
</dbReference>
<evidence type="ECO:0008006" key="4">
    <source>
        <dbReference type="Google" id="ProtNLM"/>
    </source>
</evidence>
<evidence type="ECO:0000313" key="2">
    <source>
        <dbReference type="EMBL" id="KAJ7312057.1"/>
    </source>
</evidence>
<dbReference type="InterPro" id="IPR051468">
    <property type="entry name" value="Fungal_SecMetab_SDRs"/>
</dbReference>
<reference evidence="2" key="1">
    <citation type="journal article" date="2023" name="DNA Res.">
        <title>Chromosome-level genome assembly of Phrynocephalus forsythii using third-generation DNA sequencing and Hi-C analysis.</title>
        <authorList>
            <person name="Qi Y."/>
            <person name="Zhao W."/>
            <person name="Zhao Y."/>
            <person name="Niu C."/>
            <person name="Cao S."/>
            <person name="Zhang Y."/>
        </authorList>
    </citation>
    <scope>NUCLEOTIDE SEQUENCE</scope>
    <source>
        <tissue evidence="2">Muscle</tissue>
    </source>
</reference>
<comment type="caution">
    <text evidence="2">The sequence shown here is derived from an EMBL/GenBank/DDBJ whole genome shotgun (WGS) entry which is preliminary data.</text>
</comment>
<feature type="region of interest" description="Disordered" evidence="1">
    <location>
        <begin position="353"/>
        <end position="380"/>
    </location>
</feature>
<accession>A0A9Q1AUY0</accession>
<gene>
    <name evidence="2" type="ORF">JRQ81_006391</name>
</gene>